<sequence length="570" mass="65806">MNSSYNELEEAPGSPPRGPPAEKNKTAGQATKKTDLYIKFSNEDVAGLIFYHNTGGLYPVGASYSQRERIKHLAPKVYTEGDTLFIKNLQGDPLIVVSCEDLNTIRDLFWKYHGEMHRPTIEIFKFIQKKYYGIPFKAVTPWLHMCPACRNVIIHAKYQKVVQDVVKVIREPWFAICVYLVPWSDLVPAKGGYILFVMDIYSRFTLFKELPYFDTDVIQEYMYSLFMTYGVPEIAKLPGKELNIPEIINFFQETHRVQVVNSEEHPEHFISETTEAPKMQVSWLLVEMGKMPNTSPHAALKEIIYTQNFTSCEKGGKKIKGNRAPANVFFRRIVNNINRRPRSTIKKYKILRADLPSLIDLLPEDPVETKSKRQQDKKDNSTSSHQNRKRIKSDREIEAETRPSADIREHLTLYDPSHRENSRLEAPNGYSHFLEHSGGDHQKGKLVCVATPGSVSKEPVPAECIEPPKILKYAKENDWPIDPPERTHLWARNMDPSKIEFLPGRYWIIKQAEEAYGHWKLYNVDTKEVITVPQDRIFEAKKSVVKESRHLISFLFKKFFNECDNSGNAQ</sequence>
<evidence type="ECO:0000313" key="3">
    <source>
        <dbReference type="Proteomes" id="UP000054524"/>
    </source>
</evidence>
<feature type="compositionally biased region" description="Basic and acidic residues" evidence="1">
    <location>
        <begin position="367"/>
        <end position="380"/>
    </location>
</feature>
<evidence type="ECO:0000313" key="2">
    <source>
        <dbReference type="EMBL" id="KFG25850.1"/>
    </source>
</evidence>
<proteinExistence type="predicted"/>
<comment type="caution">
    <text evidence="2">The sequence shown here is derived from an EMBL/GenBank/DDBJ whole genome shotgun (WGS) entry which is preliminary data.</text>
</comment>
<gene>
    <name evidence="2" type="ORF">NESG_01838</name>
</gene>
<dbReference type="GeneID" id="77676811"/>
<reference evidence="2 3" key="1">
    <citation type="journal article" date="2014" name="Genome Announc.">
        <title>Genome Sequence of the Microsporidian Species Nematocida sp1 Strain ERTm6 (ATCC PRA-372).</title>
        <authorList>
            <person name="Bakowski M.A."/>
            <person name="Priest M."/>
            <person name="Young S."/>
            <person name="Cuomo C.A."/>
            <person name="Troemel E.R."/>
        </authorList>
    </citation>
    <scope>NUCLEOTIDE SEQUENCE [LARGE SCALE GENOMIC DNA]</scope>
    <source>
        <strain evidence="2 3">ERTm6</strain>
    </source>
</reference>
<feature type="compositionally biased region" description="Basic and acidic residues" evidence="1">
    <location>
        <begin position="393"/>
        <end position="423"/>
    </location>
</feature>
<dbReference type="HOGENOM" id="CLU_506314_0_0_1"/>
<organism evidence="2 3">
    <name type="scientific">Nematocida ausubeli (strain ATCC PRA-371 / ERTm2)</name>
    <name type="common">Nematode killer fungus</name>
    <dbReference type="NCBI Taxonomy" id="1913371"/>
    <lineage>
        <taxon>Eukaryota</taxon>
        <taxon>Fungi</taxon>
        <taxon>Fungi incertae sedis</taxon>
        <taxon>Microsporidia</taxon>
        <taxon>Nematocida</taxon>
    </lineage>
</organism>
<name>A0A086J132_NEMA1</name>
<dbReference type="RefSeq" id="XP_052904405.1">
    <property type="nucleotide sequence ID" value="XM_053049455.1"/>
</dbReference>
<evidence type="ECO:0000256" key="1">
    <source>
        <dbReference type="SAM" id="MobiDB-lite"/>
    </source>
</evidence>
<feature type="region of interest" description="Disordered" evidence="1">
    <location>
        <begin position="1"/>
        <end position="29"/>
    </location>
</feature>
<dbReference type="EMBL" id="AKIJ01000004">
    <property type="protein sequence ID" value="KFG25850.1"/>
    <property type="molecule type" value="Genomic_DNA"/>
</dbReference>
<dbReference type="Proteomes" id="UP000054524">
    <property type="component" value="Unassembled WGS sequence"/>
</dbReference>
<dbReference type="AlphaFoldDB" id="A0A086J132"/>
<protein>
    <submittedName>
        <fullName evidence="2">Uncharacterized protein</fullName>
    </submittedName>
</protein>
<keyword evidence="3" id="KW-1185">Reference proteome</keyword>
<feature type="region of interest" description="Disordered" evidence="1">
    <location>
        <begin position="365"/>
        <end position="437"/>
    </location>
</feature>
<accession>A0A086J132</accession>